<dbReference type="EMBL" id="CAJVQB010000175">
    <property type="protein sequence ID" value="CAG8472915.1"/>
    <property type="molecule type" value="Genomic_DNA"/>
</dbReference>
<evidence type="ECO:0000256" key="1">
    <source>
        <dbReference type="SAM" id="MobiDB-lite"/>
    </source>
</evidence>
<feature type="non-terminal residue" evidence="2">
    <location>
        <position position="1"/>
    </location>
</feature>
<evidence type="ECO:0000313" key="2">
    <source>
        <dbReference type="EMBL" id="CAG8472915.1"/>
    </source>
</evidence>
<evidence type="ECO:0000313" key="3">
    <source>
        <dbReference type="Proteomes" id="UP000789901"/>
    </source>
</evidence>
<feature type="region of interest" description="Disordered" evidence="1">
    <location>
        <begin position="204"/>
        <end position="230"/>
    </location>
</feature>
<comment type="caution">
    <text evidence="2">The sequence shown here is derived from an EMBL/GenBank/DDBJ whole genome shotgun (WGS) entry which is preliminary data.</text>
</comment>
<gene>
    <name evidence="2" type="ORF">GMARGA_LOCUS864</name>
</gene>
<accession>A0ABM8VXQ4</accession>
<name>A0ABM8VXQ4_GIGMA</name>
<dbReference type="Proteomes" id="UP000789901">
    <property type="component" value="Unassembled WGS sequence"/>
</dbReference>
<reference evidence="2 3" key="1">
    <citation type="submission" date="2021-06" db="EMBL/GenBank/DDBJ databases">
        <authorList>
            <person name="Kallberg Y."/>
            <person name="Tangrot J."/>
            <person name="Rosling A."/>
        </authorList>
    </citation>
    <scope>NUCLEOTIDE SEQUENCE [LARGE SCALE GENOMIC DNA]</scope>
    <source>
        <strain evidence="2 3">120-4 pot B 10/14</strain>
    </source>
</reference>
<organism evidence="2 3">
    <name type="scientific">Gigaspora margarita</name>
    <dbReference type="NCBI Taxonomy" id="4874"/>
    <lineage>
        <taxon>Eukaryota</taxon>
        <taxon>Fungi</taxon>
        <taxon>Fungi incertae sedis</taxon>
        <taxon>Mucoromycota</taxon>
        <taxon>Glomeromycotina</taxon>
        <taxon>Glomeromycetes</taxon>
        <taxon>Diversisporales</taxon>
        <taxon>Gigasporaceae</taxon>
        <taxon>Gigaspora</taxon>
    </lineage>
</organism>
<proteinExistence type="predicted"/>
<keyword evidence="3" id="KW-1185">Reference proteome</keyword>
<sequence length="260" mass="29466">TQAKLDLQEYIGSKKEAKVQGLESLERPYGLRSFKKIKMDTNNTNQNLNKYSTTARKLDEKNVNTDEGNKEKFPLRNEMNSELNTASPQMDGSSNTKKMISENSGAIIIEVAGTIAQSSSHDPRDKIDVQDLINDLNNKDLQVNYTEQAGQELQEKASVMEIHMLNKEGRNEDEVTQSEEKDNTEEELMSQLGESDLDEIIATEKDMEENQDNEKIKTRPNTLIEQEQEATIGEVAVPMDEDGFETVTHKKKKKIKKHSS</sequence>
<protein>
    <submittedName>
        <fullName evidence="2">8210_t:CDS:1</fullName>
    </submittedName>
</protein>